<dbReference type="PANTHER" id="PTHR11831:SF4">
    <property type="entry name" value="SMALL RIBOSOMAL SUBUNIT PROTEIN US4M"/>
    <property type="match status" value="1"/>
</dbReference>
<dbReference type="HAMAP" id="MF_01306_B">
    <property type="entry name" value="Ribosomal_uS4_B"/>
    <property type="match status" value="1"/>
</dbReference>
<dbReference type="GO" id="GO:0015935">
    <property type="term" value="C:small ribosomal subunit"/>
    <property type="evidence" value="ECO:0007669"/>
    <property type="project" value="InterPro"/>
</dbReference>
<dbReference type="PANTHER" id="PTHR11831">
    <property type="entry name" value="30S 40S RIBOSOMAL PROTEIN"/>
    <property type="match status" value="1"/>
</dbReference>
<dbReference type="FunFam" id="3.10.290.10:FF:000001">
    <property type="entry name" value="30S ribosomal protein S4"/>
    <property type="match status" value="1"/>
</dbReference>
<dbReference type="Pfam" id="PF01479">
    <property type="entry name" value="S4"/>
    <property type="match status" value="1"/>
</dbReference>
<dbReference type="InterPro" id="IPR002942">
    <property type="entry name" value="S4_RNA-bd"/>
</dbReference>
<dbReference type="InterPro" id="IPR018079">
    <property type="entry name" value="Ribosomal_uS4_CS"/>
</dbReference>
<evidence type="ECO:0000256" key="6">
    <source>
        <dbReference type="ARBA" id="ARBA00035254"/>
    </source>
</evidence>
<feature type="region of interest" description="Disordered" evidence="9">
    <location>
        <begin position="25"/>
        <end position="46"/>
    </location>
</feature>
<dbReference type="Pfam" id="PF00163">
    <property type="entry name" value="Ribosomal_S4"/>
    <property type="match status" value="1"/>
</dbReference>
<dbReference type="PROSITE" id="PS50889">
    <property type="entry name" value="S4"/>
    <property type="match status" value="1"/>
</dbReference>
<dbReference type="Gene3D" id="3.10.290.10">
    <property type="entry name" value="RNA-binding S4 domain"/>
    <property type="match status" value="1"/>
</dbReference>
<evidence type="ECO:0000256" key="1">
    <source>
        <dbReference type="ARBA" id="ARBA00007465"/>
    </source>
</evidence>
<evidence type="ECO:0000256" key="2">
    <source>
        <dbReference type="ARBA" id="ARBA00022730"/>
    </source>
</evidence>
<organism evidence="12 13">
    <name type="scientific">Candidatus Taylorbacteria bacterium RIFCSPHIGHO2_02_FULL_45_35</name>
    <dbReference type="NCBI Taxonomy" id="1802311"/>
    <lineage>
        <taxon>Bacteria</taxon>
        <taxon>Candidatus Tayloriibacteriota</taxon>
    </lineage>
</organism>
<proteinExistence type="inferred from homology"/>
<keyword evidence="5 7" id="KW-0687">Ribonucleoprotein</keyword>
<dbReference type="AlphaFoldDB" id="A0A1G2MR49"/>
<dbReference type="CDD" id="cd00165">
    <property type="entry name" value="S4"/>
    <property type="match status" value="1"/>
</dbReference>
<evidence type="ECO:0000256" key="3">
    <source>
        <dbReference type="ARBA" id="ARBA00022884"/>
    </source>
</evidence>
<accession>A0A1G2MR49</accession>
<dbReference type="Proteomes" id="UP000177943">
    <property type="component" value="Unassembled WGS sequence"/>
</dbReference>
<dbReference type="InterPro" id="IPR022801">
    <property type="entry name" value="Ribosomal_uS4"/>
</dbReference>
<comment type="subunit">
    <text evidence="7">Part of the 30S ribosomal subunit. Contacts protein S5. The interaction surface between S4 and S5 is involved in control of translational fidelity.</text>
</comment>
<evidence type="ECO:0000256" key="4">
    <source>
        <dbReference type="ARBA" id="ARBA00022980"/>
    </source>
</evidence>
<name>A0A1G2MR49_9BACT</name>
<keyword evidence="2 7" id="KW-0699">rRNA-binding</keyword>
<dbReference type="SUPFAM" id="SSF55174">
    <property type="entry name" value="Alpha-L RNA-binding motif"/>
    <property type="match status" value="1"/>
</dbReference>
<comment type="function">
    <text evidence="7">One of the primary rRNA binding proteins, it binds directly to 16S rRNA where it nucleates assembly of the body of the 30S subunit.</text>
</comment>
<dbReference type="InterPro" id="IPR001912">
    <property type="entry name" value="Ribosomal_uS4_N"/>
</dbReference>
<dbReference type="GO" id="GO:0003735">
    <property type="term" value="F:structural constituent of ribosome"/>
    <property type="evidence" value="ECO:0007669"/>
    <property type="project" value="InterPro"/>
</dbReference>
<dbReference type="NCBIfam" id="NF003717">
    <property type="entry name" value="PRK05327.1"/>
    <property type="match status" value="1"/>
</dbReference>
<comment type="caution">
    <text evidence="12">The sequence shown here is derived from an EMBL/GenBank/DDBJ whole genome shotgun (WGS) entry which is preliminary data.</text>
</comment>
<dbReference type="GO" id="GO:0006412">
    <property type="term" value="P:translation"/>
    <property type="evidence" value="ECO:0007669"/>
    <property type="project" value="UniProtKB-UniRule"/>
</dbReference>
<sequence>MKIGPKYKIARRLGAQIFDKTQNPKFAAKEANKTRRSDGGRPRGLTDYGIQMREKQKVRFFYGISEKQFANYVKKIITAKGIGQDEELYKLLEIRLDNAVYRIGLVASRRAARQMVSHGHILVNGVKVTIPSFSLKKGDEISIRNGSARSVLFANIEEKLKEHTPPVWLSFDGAKKQGKVIGLPKLDFTQAFLDFPAVLDFYKR</sequence>
<gene>
    <name evidence="7" type="primary">rpsD</name>
    <name evidence="12" type="ORF">A3D56_03535</name>
</gene>
<evidence type="ECO:0000256" key="8">
    <source>
        <dbReference type="RuleBase" id="RU003699"/>
    </source>
</evidence>
<dbReference type="InterPro" id="IPR036986">
    <property type="entry name" value="S4_RNA-bd_sf"/>
</dbReference>
<dbReference type="NCBIfam" id="TIGR01017">
    <property type="entry name" value="rpsD_bact"/>
    <property type="match status" value="1"/>
</dbReference>
<protein>
    <recommendedName>
        <fullName evidence="6 7">Small ribosomal subunit protein uS4</fullName>
    </recommendedName>
</protein>
<feature type="domain" description="RNA-binding S4" evidence="10">
    <location>
        <begin position="94"/>
        <end position="157"/>
    </location>
</feature>
<reference evidence="12 13" key="1">
    <citation type="journal article" date="2016" name="Nat. Commun.">
        <title>Thousands of microbial genomes shed light on interconnected biogeochemical processes in an aquifer system.</title>
        <authorList>
            <person name="Anantharaman K."/>
            <person name="Brown C.T."/>
            <person name="Hug L.A."/>
            <person name="Sharon I."/>
            <person name="Castelle C.J."/>
            <person name="Probst A.J."/>
            <person name="Thomas B.C."/>
            <person name="Singh A."/>
            <person name="Wilkins M.J."/>
            <person name="Karaoz U."/>
            <person name="Brodie E.L."/>
            <person name="Williams K.H."/>
            <person name="Hubbard S.S."/>
            <person name="Banfield J.F."/>
        </authorList>
    </citation>
    <scope>NUCLEOTIDE SEQUENCE [LARGE SCALE GENOMIC DNA]</scope>
</reference>
<dbReference type="PROSITE" id="PS00632">
    <property type="entry name" value="RIBOSOMAL_S4"/>
    <property type="match status" value="1"/>
</dbReference>
<evidence type="ECO:0000256" key="7">
    <source>
        <dbReference type="HAMAP-Rule" id="MF_01306"/>
    </source>
</evidence>
<dbReference type="GO" id="GO:0042274">
    <property type="term" value="P:ribosomal small subunit biogenesis"/>
    <property type="evidence" value="ECO:0007669"/>
    <property type="project" value="TreeGrafter"/>
</dbReference>
<dbReference type="EMBL" id="MHRP01000035">
    <property type="protein sequence ID" value="OHA26214.1"/>
    <property type="molecule type" value="Genomic_DNA"/>
</dbReference>
<feature type="compositionally biased region" description="Basic and acidic residues" evidence="9">
    <location>
        <begin position="27"/>
        <end position="41"/>
    </location>
</feature>
<dbReference type="InterPro" id="IPR005709">
    <property type="entry name" value="Ribosomal_uS4_bac-type"/>
</dbReference>
<dbReference type="SMART" id="SM00363">
    <property type="entry name" value="S4"/>
    <property type="match status" value="1"/>
</dbReference>
<evidence type="ECO:0000256" key="9">
    <source>
        <dbReference type="SAM" id="MobiDB-lite"/>
    </source>
</evidence>
<keyword evidence="4 7" id="KW-0689">Ribosomal protein</keyword>
<evidence type="ECO:0000313" key="13">
    <source>
        <dbReference type="Proteomes" id="UP000177943"/>
    </source>
</evidence>
<feature type="domain" description="Small ribosomal subunit protein uS4 N-terminal" evidence="11">
    <location>
        <begin position="1"/>
        <end position="93"/>
    </location>
</feature>
<comment type="function">
    <text evidence="7">With S5 and S12 plays an important role in translational accuracy.</text>
</comment>
<dbReference type="GO" id="GO:0019843">
    <property type="term" value="F:rRNA binding"/>
    <property type="evidence" value="ECO:0007669"/>
    <property type="project" value="UniProtKB-UniRule"/>
</dbReference>
<evidence type="ECO:0000259" key="11">
    <source>
        <dbReference type="SMART" id="SM01390"/>
    </source>
</evidence>
<comment type="similarity">
    <text evidence="1 7 8">Belongs to the universal ribosomal protein uS4 family.</text>
</comment>
<evidence type="ECO:0000256" key="5">
    <source>
        <dbReference type="ARBA" id="ARBA00023274"/>
    </source>
</evidence>
<evidence type="ECO:0000313" key="12">
    <source>
        <dbReference type="EMBL" id="OHA26214.1"/>
    </source>
</evidence>
<evidence type="ECO:0000259" key="10">
    <source>
        <dbReference type="SMART" id="SM00363"/>
    </source>
</evidence>
<dbReference type="SMART" id="SM01390">
    <property type="entry name" value="Ribosomal_S4"/>
    <property type="match status" value="1"/>
</dbReference>
<keyword evidence="3 7" id="KW-0694">RNA-binding</keyword>
<dbReference type="Gene3D" id="1.10.1050.10">
    <property type="entry name" value="Ribosomal Protein S4 Delta 41, Chain A, domain 1"/>
    <property type="match status" value="1"/>
</dbReference>